<protein>
    <submittedName>
        <fullName evidence="3">Uncharacterized protein</fullName>
    </submittedName>
</protein>
<keyword evidence="2" id="KW-0812">Transmembrane</keyword>
<comment type="caution">
    <text evidence="3">The sequence shown here is derived from an EMBL/GenBank/DDBJ whole genome shotgun (WGS) entry which is preliminary data.</text>
</comment>
<evidence type="ECO:0000313" key="3">
    <source>
        <dbReference type="EMBL" id="TKA79878.1"/>
    </source>
</evidence>
<proteinExistence type="predicted"/>
<evidence type="ECO:0000256" key="2">
    <source>
        <dbReference type="SAM" id="Phobius"/>
    </source>
</evidence>
<reference evidence="3 4" key="1">
    <citation type="submission" date="2017-03" db="EMBL/GenBank/DDBJ databases">
        <title>Genomes of endolithic fungi from Antarctica.</title>
        <authorList>
            <person name="Coleine C."/>
            <person name="Masonjones S."/>
            <person name="Stajich J.E."/>
        </authorList>
    </citation>
    <scope>NUCLEOTIDE SEQUENCE [LARGE SCALE GENOMIC DNA]</scope>
    <source>
        <strain evidence="3 4">CCFEE 5184</strain>
    </source>
</reference>
<evidence type="ECO:0000313" key="4">
    <source>
        <dbReference type="Proteomes" id="UP000309340"/>
    </source>
</evidence>
<sequence>MHIGLIVGLIIGVVALSLLLTIANRVLYPRYSKPQQSHDLPPPVQQPSRHSSKRSAETQQNSVLSALASPTMASPIAAVAKSLNFSRLSARIYMPLRASSLEDISEEEEIARPGSAMSR</sequence>
<feature type="region of interest" description="Disordered" evidence="1">
    <location>
        <begin position="32"/>
        <end position="62"/>
    </location>
</feature>
<dbReference type="EMBL" id="NAJQ01000080">
    <property type="protein sequence ID" value="TKA79878.1"/>
    <property type="molecule type" value="Genomic_DNA"/>
</dbReference>
<dbReference type="AlphaFoldDB" id="A0A4U0XVN4"/>
<accession>A0A4U0XVN4</accession>
<feature type="transmembrane region" description="Helical" evidence="2">
    <location>
        <begin position="6"/>
        <end position="28"/>
    </location>
</feature>
<organism evidence="3 4">
    <name type="scientific">Friedmanniomyces simplex</name>
    <dbReference type="NCBI Taxonomy" id="329884"/>
    <lineage>
        <taxon>Eukaryota</taxon>
        <taxon>Fungi</taxon>
        <taxon>Dikarya</taxon>
        <taxon>Ascomycota</taxon>
        <taxon>Pezizomycotina</taxon>
        <taxon>Dothideomycetes</taxon>
        <taxon>Dothideomycetidae</taxon>
        <taxon>Mycosphaerellales</taxon>
        <taxon>Teratosphaeriaceae</taxon>
        <taxon>Friedmanniomyces</taxon>
    </lineage>
</organism>
<evidence type="ECO:0000256" key="1">
    <source>
        <dbReference type="SAM" id="MobiDB-lite"/>
    </source>
</evidence>
<name>A0A4U0XVN4_9PEZI</name>
<gene>
    <name evidence="3" type="ORF">B0A55_03665</name>
</gene>
<keyword evidence="2" id="KW-0472">Membrane</keyword>
<keyword evidence="2" id="KW-1133">Transmembrane helix</keyword>
<keyword evidence="4" id="KW-1185">Reference proteome</keyword>
<dbReference type="Proteomes" id="UP000309340">
    <property type="component" value="Unassembled WGS sequence"/>
</dbReference>